<keyword evidence="1" id="KW-0723">Serine/threonine-protein kinase</keyword>
<evidence type="ECO:0000259" key="2">
    <source>
        <dbReference type="Pfam" id="PF13581"/>
    </source>
</evidence>
<keyword evidence="1" id="KW-0418">Kinase</keyword>
<dbReference type="InterPro" id="IPR025847">
    <property type="entry name" value="MEDS_domain"/>
</dbReference>
<dbReference type="CDD" id="cd16936">
    <property type="entry name" value="HATPase_RsbW-like"/>
    <property type="match status" value="1"/>
</dbReference>
<feature type="domain" description="MEDS" evidence="3">
    <location>
        <begin position="12"/>
        <end position="169"/>
    </location>
</feature>
<dbReference type="Pfam" id="PF14417">
    <property type="entry name" value="MEDS"/>
    <property type="match status" value="1"/>
</dbReference>
<gene>
    <name evidence="4" type="ORF">GCM10009839_38140</name>
</gene>
<dbReference type="Gene3D" id="3.30.565.10">
    <property type="entry name" value="Histidine kinase-like ATPase, C-terminal domain"/>
    <property type="match status" value="1"/>
</dbReference>
<dbReference type="InterPro" id="IPR003594">
    <property type="entry name" value="HATPase_dom"/>
</dbReference>
<dbReference type="InterPro" id="IPR036890">
    <property type="entry name" value="HATPase_C_sf"/>
</dbReference>
<evidence type="ECO:0000313" key="4">
    <source>
        <dbReference type="EMBL" id="GAA2033997.1"/>
    </source>
</evidence>
<proteinExistence type="predicted"/>
<evidence type="ECO:0000256" key="1">
    <source>
        <dbReference type="ARBA" id="ARBA00022527"/>
    </source>
</evidence>
<keyword evidence="5" id="KW-1185">Reference proteome</keyword>
<dbReference type="EMBL" id="BAAAQN010000020">
    <property type="protein sequence ID" value="GAA2033997.1"/>
    <property type="molecule type" value="Genomic_DNA"/>
</dbReference>
<keyword evidence="1" id="KW-0808">Transferase</keyword>
<dbReference type="InterPro" id="IPR047718">
    <property type="entry name" value="RsbA-like_anti_sig"/>
</dbReference>
<sequence>MGSAADAAGAFRHDAFLYAGEKQFLAGTTAFVRGGLDAGEAVLVAVVEPRASLLAAALGADADRVEFLDMARIGRNPARMLPAWQDWVDRQTSAGAGGAAGAAGGPRGLRGVGEPIWAHRSPAEIVECQQHEQLLNTAFDDGPAWWLLCPYDTEALPAPVIDRARDTHPGYVAGDGDAWEPSTTYPDTGFSFGEMFGGPLDEPAVPVCEVSYDVQGLRELRGRVSDFAESVLGRNGAGNAALVVDELATNSVLHGGGAGLLRMWQEGQTVVFEARDHGTIVDPLVGRRRPVGSATGRAGLWIVNQLCDLLQIRSDPDRGTVVRAHLAGG</sequence>
<dbReference type="PANTHER" id="PTHR35526:SF3">
    <property type="entry name" value="ANTI-SIGMA-F FACTOR RSBW"/>
    <property type="match status" value="1"/>
</dbReference>
<dbReference type="RefSeq" id="WP_344666966.1">
    <property type="nucleotide sequence ID" value="NZ_BAAAQN010000020.1"/>
</dbReference>
<dbReference type="NCBIfam" id="NF041045">
    <property type="entry name" value="RsbA_anti_sig"/>
    <property type="match status" value="1"/>
</dbReference>
<dbReference type="Pfam" id="PF13581">
    <property type="entry name" value="HATPase_c_2"/>
    <property type="match status" value="1"/>
</dbReference>
<dbReference type="Proteomes" id="UP001500751">
    <property type="component" value="Unassembled WGS sequence"/>
</dbReference>
<dbReference type="SUPFAM" id="SSF55874">
    <property type="entry name" value="ATPase domain of HSP90 chaperone/DNA topoisomerase II/histidine kinase"/>
    <property type="match status" value="1"/>
</dbReference>
<dbReference type="InterPro" id="IPR050267">
    <property type="entry name" value="Anti-sigma-factor_SerPK"/>
</dbReference>
<organism evidence="4 5">
    <name type="scientific">Catenulispora yoronensis</name>
    <dbReference type="NCBI Taxonomy" id="450799"/>
    <lineage>
        <taxon>Bacteria</taxon>
        <taxon>Bacillati</taxon>
        <taxon>Actinomycetota</taxon>
        <taxon>Actinomycetes</taxon>
        <taxon>Catenulisporales</taxon>
        <taxon>Catenulisporaceae</taxon>
        <taxon>Catenulispora</taxon>
    </lineage>
</organism>
<feature type="domain" description="Histidine kinase/HSP90-like ATPase" evidence="2">
    <location>
        <begin position="216"/>
        <end position="324"/>
    </location>
</feature>
<evidence type="ECO:0000259" key="3">
    <source>
        <dbReference type="Pfam" id="PF14417"/>
    </source>
</evidence>
<reference evidence="5" key="1">
    <citation type="journal article" date="2019" name="Int. J. Syst. Evol. Microbiol.">
        <title>The Global Catalogue of Microorganisms (GCM) 10K type strain sequencing project: providing services to taxonomists for standard genome sequencing and annotation.</title>
        <authorList>
            <consortium name="The Broad Institute Genomics Platform"/>
            <consortium name="The Broad Institute Genome Sequencing Center for Infectious Disease"/>
            <person name="Wu L."/>
            <person name="Ma J."/>
        </authorList>
    </citation>
    <scope>NUCLEOTIDE SEQUENCE [LARGE SCALE GENOMIC DNA]</scope>
    <source>
        <strain evidence="5">JCM 16014</strain>
    </source>
</reference>
<protein>
    <submittedName>
        <fullName evidence="4">Anti-sigma factor RsbA family regulatory protein</fullName>
    </submittedName>
</protein>
<evidence type="ECO:0000313" key="5">
    <source>
        <dbReference type="Proteomes" id="UP001500751"/>
    </source>
</evidence>
<comment type="caution">
    <text evidence="4">The sequence shown here is derived from an EMBL/GenBank/DDBJ whole genome shotgun (WGS) entry which is preliminary data.</text>
</comment>
<accession>A0ABP5FTT2</accession>
<dbReference type="PANTHER" id="PTHR35526">
    <property type="entry name" value="ANTI-SIGMA-F FACTOR RSBW-RELATED"/>
    <property type="match status" value="1"/>
</dbReference>
<name>A0ABP5FTT2_9ACTN</name>